<dbReference type="GO" id="GO:0008270">
    <property type="term" value="F:zinc ion binding"/>
    <property type="evidence" value="ECO:0007669"/>
    <property type="project" value="UniProtKB-KW"/>
</dbReference>
<reference evidence="6" key="1">
    <citation type="thesis" date="2020" institute="ProQuest LLC" country="789 East Eisenhower Parkway, Ann Arbor, MI, USA">
        <title>Comparative Genomics and Chromosome Evolution.</title>
        <authorList>
            <person name="Mudd A.B."/>
        </authorList>
    </citation>
    <scope>NUCLEOTIDE SEQUENCE</scope>
    <source>
        <strain evidence="6">237g6f4</strain>
        <tissue evidence="6">Blood</tissue>
    </source>
</reference>
<dbReference type="Gene3D" id="3.30.40.10">
    <property type="entry name" value="Zinc/RING finger domain, C3HC4 (zinc finger)"/>
    <property type="match status" value="1"/>
</dbReference>
<keyword evidence="7" id="KW-1185">Reference proteome</keyword>
<evidence type="ECO:0000313" key="6">
    <source>
        <dbReference type="EMBL" id="KAG8548379.1"/>
    </source>
</evidence>
<gene>
    <name evidence="6" type="ORF">GDO81_025620</name>
</gene>
<dbReference type="InterPro" id="IPR013083">
    <property type="entry name" value="Znf_RING/FYVE/PHD"/>
</dbReference>
<dbReference type="Proteomes" id="UP000824782">
    <property type="component" value="Unassembled WGS sequence"/>
</dbReference>
<dbReference type="PANTHER" id="PTHR22791:SF14">
    <property type="entry name" value="RING FINGER PROTEIN 227"/>
    <property type="match status" value="1"/>
</dbReference>
<dbReference type="PANTHER" id="PTHR22791">
    <property type="entry name" value="RING-TYPE DOMAIN-CONTAINING PROTEIN"/>
    <property type="match status" value="1"/>
</dbReference>
<dbReference type="SUPFAM" id="SSF57850">
    <property type="entry name" value="RING/U-box"/>
    <property type="match status" value="1"/>
</dbReference>
<evidence type="ECO:0000256" key="2">
    <source>
        <dbReference type="ARBA" id="ARBA00022771"/>
    </source>
</evidence>
<dbReference type="PROSITE" id="PS00518">
    <property type="entry name" value="ZF_RING_1"/>
    <property type="match status" value="1"/>
</dbReference>
<sequence length="114" mass="12532">MTSPLPDVAVEECGICYHDYGEARKPQQLAACRHVICSCCLQHLGAGGGAVSCPFCRAPSPLRSDDEEEGTGDVTGPFKWLKKLYRKSRAGSRRRGSLANEDIRDMALMCSYFM</sequence>
<dbReference type="InterPro" id="IPR001841">
    <property type="entry name" value="Znf_RING"/>
</dbReference>
<dbReference type="InterPro" id="IPR017907">
    <property type="entry name" value="Znf_RING_CS"/>
</dbReference>
<protein>
    <recommendedName>
        <fullName evidence="5">RING-type domain-containing protein</fullName>
    </recommendedName>
</protein>
<dbReference type="Pfam" id="PF14634">
    <property type="entry name" value="zf-RING_5"/>
    <property type="match status" value="1"/>
</dbReference>
<keyword evidence="1" id="KW-0479">Metal-binding</keyword>
<dbReference type="AlphaFoldDB" id="A0AAV6ZFZ0"/>
<keyword evidence="2 4" id="KW-0863">Zinc-finger</keyword>
<dbReference type="GO" id="GO:0016567">
    <property type="term" value="P:protein ubiquitination"/>
    <property type="evidence" value="ECO:0007669"/>
    <property type="project" value="TreeGrafter"/>
</dbReference>
<dbReference type="EMBL" id="WNYA01000430">
    <property type="protein sequence ID" value="KAG8548379.1"/>
    <property type="molecule type" value="Genomic_DNA"/>
</dbReference>
<evidence type="ECO:0000313" key="7">
    <source>
        <dbReference type="Proteomes" id="UP000824782"/>
    </source>
</evidence>
<organism evidence="6 7">
    <name type="scientific">Engystomops pustulosus</name>
    <name type="common">Tungara frog</name>
    <name type="synonym">Physalaemus pustulosus</name>
    <dbReference type="NCBI Taxonomy" id="76066"/>
    <lineage>
        <taxon>Eukaryota</taxon>
        <taxon>Metazoa</taxon>
        <taxon>Chordata</taxon>
        <taxon>Craniata</taxon>
        <taxon>Vertebrata</taxon>
        <taxon>Euteleostomi</taxon>
        <taxon>Amphibia</taxon>
        <taxon>Batrachia</taxon>
        <taxon>Anura</taxon>
        <taxon>Neobatrachia</taxon>
        <taxon>Hyloidea</taxon>
        <taxon>Leptodactylidae</taxon>
        <taxon>Leiuperinae</taxon>
        <taxon>Engystomops</taxon>
    </lineage>
</organism>
<name>A0AAV6ZFZ0_ENGPU</name>
<evidence type="ECO:0000256" key="1">
    <source>
        <dbReference type="ARBA" id="ARBA00022723"/>
    </source>
</evidence>
<evidence type="ECO:0000256" key="4">
    <source>
        <dbReference type="PROSITE-ProRule" id="PRU00175"/>
    </source>
</evidence>
<feature type="domain" description="RING-type" evidence="5">
    <location>
        <begin position="13"/>
        <end position="57"/>
    </location>
</feature>
<dbReference type="GO" id="GO:0061630">
    <property type="term" value="F:ubiquitin protein ligase activity"/>
    <property type="evidence" value="ECO:0007669"/>
    <property type="project" value="TreeGrafter"/>
</dbReference>
<accession>A0AAV6ZFZ0</accession>
<dbReference type="PROSITE" id="PS50089">
    <property type="entry name" value="ZF_RING_2"/>
    <property type="match status" value="1"/>
</dbReference>
<dbReference type="InterPro" id="IPR051435">
    <property type="entry name" value="RING_finger_E3_ubiq-ligases"/>
</dbReference>
<evidence type="ECO:0000256" key="3">
    <source>
        <dbReference type="ARBA" id="ARBA00022833"/>
    </source>
</evidence>
<comment type="caution">
    <text evidence="6">The sequence shown here is derived from an EMBL/GenBank/DDBJ whole genome shotgun (WGS) entry which is preliminary data.</text>
</comment>
<keyword evidence="3" id="KW-0862">Zinc</keyword>
<evidence type="ECO:0000259" key="5">
    <source>
        <dbReference type="PROSITE" id="PS50089"/>
    </source>
</evidence>
<proteinExistence type="predicted"/>